<reference evidence="1 2" key="1">
    <citation type="journal article" date="2010" name="Stand. Genomic Sci.">
        <title>Complete genome sequence of Meiothermus silvanus type strain (VI-R2).</title>
        <authorList>
            <person name="Sikorski J."/>
            <person name="Tindall B.J."/>
            <person name="Lowry S."/>
            <person name="Lucas S."/>
            <person name="Nolan M."/>
            <person name="Copeland A."/>
            <person name="Glavina Del Rio T."/>
            <person name="Tice H."/>
            <person name="Cheng J.F."/>
            <person name="Han C."/>
            <person name="Pitluck S."/>
            <person name="Liolios K."/>
            <person name="Ivanova N."/>
            <person name="Mavromatis K."/>
            <person name="Mikhailova N."/>
            <person name="Pati A."/>
            <person name="Goodwin L."/>
            <person name="Chen A."/>
            <person name="Palaniappan K."/>
            <person name="Land M."/>
            <person name="Hauser L."/>
            <person name="Chang Y.J."/>
            <person name="Jeffries C.D."/>
            <person name="Rohde M."/>
            <person name="Goker M."/>
            <person name="Woyke T."/>
            <person name="Bristow J."/>
            <person name="Eisen J.A."/>
            <person name="Markowitz V."/>
            <person name="Hugenholtz P."/>
            <person name="Kyrpides N.C."/>
            <person name="Klenk H.P."/>
            <person name="Lapidus A."/>
        </authorList>
    </citation>
    <scope>NUCLEOTIDE SEQUENCE [LARGE SCALE GENOMIC DNA]</scope>
    <source>
        <strain evidence="2">ATCC 700542 / DSM 9946 / VI-R2</strain>
    </source>
</reference>
<dbReference type="eggNOG" id="ENOG502ZR0M">
    <property type="taxonomic scope" value="Bacteria"/>
</dbReference>
<gene>
    <name evidence="1" type="ordered locus">Mesil_1401</name>
</gene>
<organism evidence="1 2">
    <name type="scientific">Allomeiothermus silvanus (strain ATCC 700542 / DSM 9946 / NBRC 106475 / NCIMB 13440 / VI-R2)</name>
    <name type="common">Thermus silvanus</name>
    <dbReference type="NCBI Taxonomy" id="526227"/>
    <lineage>
        <taxon>Bacteria</taxon>
        <taxon>Thermotogati</taxon>
        <taxon>Deinococcota</taxon>
        <taxon>Deinococci</taxon>
        <taxon>Thermales</taxon>
        <taxon>Thermaceae</taxon>
        <taxon>Allomeiothermus</taxon>
    </lineage>
</organism>
<dbReference type="RefSeq" id="WP_013157863.1">
    <property type="nucleotide sequence ID" value="NC_014212.1"/>
</dbReference>
<dbReference type="Proteomes" id="UP000001916">
    <property type="component" value="Chromosome"/>
</dbReference>
<proteinExistence type="predicted"/>
<accession>D7BEU1</accession>
<dbReference type="AlphaFoldDB" id="D7BEU1"/>
<keyword evidence="2" id="KW-1185">Reference proteome</keyword>
<dbReference type="HOGENOM" id="CLU_1650136_0_0_0"/>
<dbReference type="KEGG" id="msv:Mesil_1401"/>
<protein>
    <submittedName>
        <fullName evidence="1">Uncharacterized protein</fullName>
    </submittedName>
</protein>
<dbReference type="STRING" id="526227.Mesil_1401"/>
<sequence>MRRVFAVLVGLVLGSGWAQDWGAEYLSRCQEVADNLRFQFMYLERVSENRWLVRVVLGRAGFALTRLTLDALAEPVQIGLEDLAQALTRQDSPPDPQLLRRFTNRLQRLQRELNLANYVVLEPRGYRCFLTYLGRVVGILRFTQNNFPRPEPRWREAYLRAAVRYPEPGMAPDTR</sequence>
<name>D7BEU1_ALLS1</name>
<evidence type="ECO:0000313" key="1">
    <source>
        <dbReference type="EMBL" id="ADH63294.1"/>
    </source>
</evidence>
<dbReference type="EMBL" id="CP002042">
    <property type="protein sequence ID" value="ADH63294.1"/>
    <property type="molecule type" value="Genomic_DNA"/>
</dbReference>
<evidence type="ECO:0000313" key="2">
    <source>
        <dbReference type="Proteomes" id="UP000001916"/>
    </source>
</evidence>